<feature type="region of interest" description="Disordered" evidence="1">
    <location>
        <begin position="125"/>
        <end position="156"/>
    </location>
</feature>
<name>A0A5B8LVZ5_9HYPH</name>
<evidence type="ECO:0000313" key="3">
    <source>
        <dbReference type="EMBL" id="QDZ12059.1"/>
    </source>
</evidence>
<dbReference type="OrthoDB" id="7951374at2"/>
<feature type="signal peptide" evidence="2">
    <location>
        <begin position="1"/>
        <end position="26"/>
    </location>
</feature>
<feature type="compositionally biased region" description="Low complexity" evidence="1">
    <location>
        <begin position="147"/>
        <end position="156"/>
    </location>
</feature>
<dbReference type="Proteomes" id="UP000315364">
    <property type="component" value="Chromosome"/>
</dbReference>
<keyword evidence="2" id="KW-0732">Signal</keyword>
<sequence length="156" mass="15397">MSNKTFAIAFAIASFAGLAAAIPAQAATRAVDIHAELFANRCIAQGGMVTAASPSVACQTPDTVIVCSFVTLNRAHCQWPGIEGQVAVNRIIGMQPAHSVGGGAGGPVKKGGGIDLPDLPLDNGGGGGGIDLPDLPFDNGGGGGGIDLPDLPLNNG</sequence>
<dbReference type="EMBL" id="CP042304">
    <property type="protein sequence ID" value="QDZ12059.1"/>
    <property type="molecule type" value="Genomic_DNA"/>
</dbReference>
<dbReference type="RefSeq" id="WP_146290871.1">
    <property type="nucleotide sequence ID" value="NZ_CP042304.1"/>
</dbReference>
<reference evidence="3 4" key="1">
    <citation type="submission" date="2019-07" db="EMBL/GenBank/DDBJ databases">
        <title>Full genome sequence of Devosia sp. Gsoil 520.</title>
        <authorList>
            <person name="Im W.-T."/>
        </authorList>
    </citation>
    <scope>NUCLEOTIDE SEQUENCE [LARGE SCALE GENOMIC DNA]</scope>
    <source>
        <strain evidence="3 4">Gsoil 520</strain>
    </source>
</reference>
<proteinExistence type="predicted"/>
<dbReference type="KEGG" id="dea:FPZ08_15700"/>
<evidence type="ECO:0000256" key="2">
    <source>
        <dbReference type="SAM" id="SignalP"/>
    </source>
</evidence>
<dbReference type="AlphaFoldDB" id="A0A5B8LVZ5"/>
<protein>
    <recommendedName>
        <fullName evidence="5">DUF2282 domain-containing protein</fullName>
    </recommendedName>
</protein>
<evidence type="ECO:0000313" key="4">
    <source>
        <dbReference type="Proteomes" id="UP000315364"/>
    </source>
</evidence>
<accession>A0A5B8LVZ5</accession>
<gene>
    <name evidence="3" type="ORF">FPZ08_15700</name>
</gene>
<evidence type="ECO:0008006" key="5">
    <source>
        <dbReference type="Google" id="ProtNLM"/>
    </source>
</evidence>
<keyword evidence="4" id="KW-1185">Reference proteome</keyword>
<feature type="chain" id="PRO_5022761676" description="DUF2282 domain-containing protein" evidence="2">
    <location>
        <begin position="27"/>
        <end position="156"/>
    </location>
</feature>
<evidence type="ECO:0000256" key="1">
    <source>
        <dbReference type="SAM" id="MobiDB-lite"/>
    </source>
</evidence>
<organism evidence="3 4">
    <name type="scientific">Devosia ginsengisoli</name>
    <dbReference type="NCBI Taxonomy" id="400770"/>
    <lineage>
        <taxon>Bacteria</taxon>
        <taxon>Pseudomonadati</taxon>
        <taxon>Pseudomonadota</taxon>
        <taxon>Alphaproteobacteria</taxon>
        <taxon>Hyphomicrobiales</taxon>
        <taxon>Devosiaceae</taxon>
        <taxon>Devosia</taxon>
    </lineage>
</organism>